<dbReference type="AlphaFoldDB" id="A0A819PKB7"/>
<dbReference type="EMBL" id="CAJOAX010007691">
    <property type="protein sequence ID" value="CAF4015788.1"/>
    <property type="molecule type" value="Genomic_DNA"/>
</dbReference>
<dbReference type="EMBL" id="CAJNOO010004943">
    <property type="protein sequence ID" value="CAF1398783.1"/>
    <property type="molecule type" value="Genomic_DNA"/>
</dbReference>
<reference evidence="2" key="1">
    <citation type="submission" date="2021-02" db="EMBL/GenBank/DDBJ databases">
        <authorList>
            <person name="Nowell W R."/>
        </authorList>
    </citation>
    <scope>NUCLEOTIDE SEQUENCE</scope>
</reference>
<proteinExistence type="predicted"/>
<accession>A0A819PKB7</accession>
<evidence type="ECO:0000313" key="1">
    <source>
        <dbReference type="EMBL" id="CAF1398783.1"/>
    </source>
</evidence>
<gene>
    <name evidence="2" type="ORF">OTI717_LOCUS29811</name>
    <name evidence="1" type="ORF">RFH988_LOCUS34733</name>
</gene>
<protein>
    <submittedName>
        <fullName evidence="2">Uncharacterized protein</fullName>
    </submittedName>
</protein>
<name>A0A819PKB7_9BILA</name>
<evidence type="ECO:0000313" key="3">
    <source>
        <dbReference type="Proteomes" id="UP000663823"/>
    </source>
</evidence>
<organism evidence="2 3">
    <name type="scientific">Rotaria sordida</name>
    <dbReference type="NCBI Taxonomy" id="392033"/>
    <lineage>
        <taxon>Eukaryota</taxon>
        <taxon>Metazoa</taxon>
        <taxon>Spiralia</taxon>
        <taxon>Gnathifera</taxon>
        <taxon>Rotifera</taxon>
        <taxon>Eurotatoria</taxon>
        <taxon>Bdelloidea</taxon>
        <taxon>Philodinida</taxon>
        <taxon>Philodinidae</taxon>
        <taxon>Rotaria</taxon>
    </lineage>
</organism>
<dbReference type="Proteomes" id="UP000663882">
    <property type="component" value="Unassembled WGS sequence"/>
</dbReference>
<dbReference type="Proteomes" id="UP000663823">
    <property type="component" value="Unassembled WGS sequence"/>
</dbReference>
<sequence>MSSETKTTIVIVSDDEMKRVQPTKRDDVVEINCTTDQQQKVEKFLVNVKKHFNVKDVKIVDADSSKKNYYIQFETPFEAKMVKMMNLFAEEFSAILKDGSELSII</sequence>
<evidence type="ECO:0000313" key="2">
    <source>
        <dbReference type="EMBL" id="CAF4015788.1"/>
    </source>
</evidence>
<comment type="caution">
    <text evidence="2">The sequence shown here is derived from an EMBL/GenBank/DDBJ whole genome shotgun (WGS) entry which is preliminary data.</text>
</comment>